<reference evidence="3" key="1">
    <citation type="journal article" date="2019" name="Int. J. Syst. Evol. Microbiol.">
        <title>The Global Catalogue of Microorganisms (GCM) 10K type strain sequencing project: providing services to taxonomists for standard genome sequencing and annotation.</title>
        <authorList>
            <consortium name="The Broad Institute Genomics Platform"/>
            <consortium name="The Broad Institute Genome Sequencing Center for Infectious Disease"/>
            <person name="Wu L."/>
            <person name="Ma J."/>
        </authorList>
    </citation>
    <scope>NUCLEOTIDE SEQUENCE [LARGE SCALE GENOMIC DNA]</scope>
    <source>
        <strain evidence="3">KCTC 42182</strain>
    </source>
</reference>
<evidence type="ECO:0000313" key="2">
    <source>
        <dbReference type="EMBL" id="MFC3675256.1"/>
    </source>
</evidence>
<evidence type="ECO:0000313" key="3">
    <source>
        <dbReference type="Proteomes" id="UP001595711"/>
    </source>
</evidence>
<name>A0ABV7VF64_9PROT</name>
<dbReference type="RefSeq" id="WP_379723477.1">
    <property type="nucleotide sequence ID" value="NZ_JBHRYJ010000001.1"/>
</dbReference>
<sequence>MSMQIPLPLRHPLHTGATLRKAARHMVILAVLAMLPLAGCGSDAPPPPPRAAAWISAGSDDAAAQSGTPSRPRVLVIRVLAVETLQGIGLTGPDGRAWTPVHFTGPAGGDSGDQGGRRWPDIGIGGSGGSRSGLDAGISIGLPVRNPFAADPPRYRSAQAEFRLPDEALASYRARPQDWQLDLQFEGRDASLPAPPPEPGSLQP</sequence>
<gene>
    <name evidence="2" type="ORF">ACFOOQ_06865</name>
</gene>
<accession>A0ABV7VF64</accession>
<dbReference type="EMBL" id="JBHRYJ010000001">
    <property type="protein sequence ID" value="MFC3675256.1"/>
    <property type="molecule type" value="Genomic_DNA"/>
</dbReference>
<comment type="caution">
    <text evidence="2">The sequence shown here is derived from an EMBL/GenBank/DDBJ whole genome shotgun (WGS) entry which is preliminary data.</text>
</comment>
<feature type="compositionally biased region" description="Pro residues" evidence="1">
    <location>
        <begin position="193"/>
        <end position="204"/>
    </location>
</feature>
<dbReference type="Proteomes" id="UP001595711">
    <property type="component" value="Unassembled WGS sequence"/>
</dbReference>
<feature type="region of interest" description="Disordered" evidence="1">
    <location>
        <begin position="106"/>
        <end position="130"/>
    </location>
</feature>
<feature type="region of interest" description="Disordered" evidence="1">
    <location>
        <begin position="184"/>
        <end position="204"/>
    </location>
</feature>
<protein>
    <submittedName>
        <fullName evidence="2">Uncharacterized protein</fullName>
    </submittedName>
</protein>
<organism evidence="2 3">
    <name type="scientific">Ferrovibrio xuzhouensis</name>
    <dbReference type="NCBI Taxonomy" id="1576914"/>
    <lineage>
        <taxon>Bacteria</taxon>
        <taxon>Pseudomonadati</taxon>
        <taxon>Pseudomonadota</taxon>
        <taxon>Alphaproteobacteria</taxon>
        <taxon>Rhodospirillales</taxon>
        <taxon>Rhodospirillaceae</taxon>
        <taxon>Ferrovibrio</taxon>
    </lineage>
</organism>
<keyword evidence="3" id="KW-1185">Reference proteome</keyword>
<proteinExistence type="predicted"/>
<evidence type="ECO:0000256" key="1">
    <source>
        <dbReference type="SAM" id="MobiDB-lite"/>
    </source>
</evidence>